<feature type="repeat" description="TPR" evidence="1">
    <location>
        <begin position="412"/>
        <end position="445"/>
    </location>
</feature>
<dbReference type="InterPro" id="IPR050768">
    <property type="entry name" value="UPF0353/GerABKA_families"/>
</dbReference>
<dbReference type="InterPro" id="IPR019734">
    <property type="entry name" value="TPR_rpt"/>
</dbReference>
<keyword evidence="3" id="KW-0472">Membrane</keyword>
<keyword evidence="1" id="KW-0802">TPR repeat</keyword>
<dbReference type="Proteomes" id="UP000812270">
    <property type="component" value="Unassembled WGS sequence"/>
</dbReference>
<dbReference type="RefSeq" id="WP_217794837.1">
    <property type="nucleotide sequence ID" value="NZ_JAHSPG010000018.1"/>
</dbReference>
<evidence type="ECO:0000313" key="6">
    <source>
        <dbReference type="Proteomes" id="UP000812270"/>
    </source>
</evidence>
<sequence length="586" mass="66540">MNIEEKIEELKSIIKGIDWTQFHFLRPKALYLFFALAVIVLLLIIGNKERKKWKTIIAAPLRKYMFTKSSPWAIILPLLLFIVGTSLGIIGLAGPTWKKKQIPGEKIQAVVLIALDLSQSMLAKDIEPSRLERAKFKISDFVDANPRARAGLVAFAGTAHPVLPFTSDYKIIKHHAQSLANREMPVQGTNMHILLEIVDTMMQRIFAPSTILLMTDAISSDDAIQLSNYINASVHHLEILLLSTPNGAPVPGHASVTSKQDPTVLANLQQNEKINITPITLDKSDVEGIAKRISDKLIFEKDKKEDEKDWDDMGWLLILPVLVIAAFWFRKGWVIQWCWLPLACLLLTSCGLKSKHPDWWYTKDYQGQLYADAKDYADAAERFDDNSQKAVAYFKAGDYQTAAELFDMDSSASGQYNRGLALAKMGRYEEAETIFEKAAALDPSLRDKANSSIAKAKHEKMKVDSLVKFDPNKKTKQVAENKKKAKKDPLKERKAQSDDEQLSSDTQVKNLPKFGNRVTDEVQSNVHKYKEATFPPKDFKMQKPESTSERILMQKTNADPGEFLHRRFEIQKMRYYKNVKPEKESW</sequence>
<dbReference type="Pfam" id="PF00515">
    <property type="entry name" value="TPR_1"/>
    <property type="match status" value="1"/>
</dbReference>
<feature type="transmembrane region" description="Helical" evidence="3">
    <location>
        <begin position="72"/>
        <end position="94"/>
    </location>
</feature>
<dbReference type="InterPro" id="IPR002035">
    <property type="entry name" value="VWF_A"/>
</dbReference>
<feature type="region of interest" description="Disordered" evidence="2">
    <location>
        <begin position="464"/>
        <end position="558"/>
    </location>
</feature>
<evidence type="ECO:0000259" key="4">
    <source>
        <dbReference type="SMART" id="SM00327"/>
    </source>
</evidence>
<keyword evidence="3" id="KW-1133">Transmembrane helix</keyword>
<evidence type="ECO:0000313" key="5">
    <source>
        <dbReference type="EMBL" id="MBV4360450.1"/>
    </source>
</evidence>
<dbReference type="SMART" id="SM00327">
    <property type="entry name" value="VWA"/>
    <property type="match status" value="1"/>
</dbReference>
<feature type="transmembrane region" description="Helical" evidence="3">
    <location>
        <begin position="29"/>
        <end position="46"/>
    </location>
</feature>
<evidence type="ECO:0000256" key="3">
    <source>
        <dbReference type="SAM" id="Phobius"/>
    </source>
</evidence>
<gene>
    <name evidence="5" type="ORF">KTO63_25015</name>
</gene>
<feature type="domain" description="VWFA" evidence="4">
    <location>
        <begin position="108"/>
        <end position="322"/>
    </location>
</feature>
<keyword evidence="3" id="KW-0812">Transmembrane</keyword>
<dbReference type="PROSITE" id="PS50293">
    <property type="entry name" value="TPR_REGION"/>
    <property type="match status" value="1"/>
</dbReference>
<dbReference type="AlphaFoldDB" id="A0A9E2W541"/>
<proteinExistence type="predicted"/>
<reference evidence="5" key="1">
    <citation type="submission" date="2021-06" db="EMBL/GenBank/DDBJ databases">
        <authorList>
            <person name="Huq M.A."/>
        </authorList>
    </citation>
    <scope>NUCLEOTIDE SEQUENCE</scope>
    <source>
        <strain evidence="5">MAH-26</strain>
    </source>
</reference>
<organism evidence="5 6">
    <name type="scientific">Pinibacter aurantiacus</name>
    <dbReference type="NCBI Taxonomy" id="2851599"/>
    <lineage>
        <taxon>Bacteria</taxon>
        <taxon>Pseudomonadati</taxon>
        <taxon>Bacteroidota</taxon>
        <taxon>Chitinophagia</taxon>
        <taxon>Chitinophagales</taxon>
        <taxon>Chitinophagaceae</taxon>
        <taxon>Pinibacter</taxon>
    </lineage>
</organism>
<comment type="caution">
    <text evidence="5">The sequence shown here is derived from an EMBL/GenBank/DDBJ whole genome shotgun (WGS) entry which is preliminary data.</text>
</comment>
<feature type="compositionally biased region" description="Basic and acidic residues" evidence="2">
    <location>
        <begin position="464"/>
        <end position="497"/>
    </location>
</feature>
<dbReference type="Pfam" id="PF13519">
    <property type="entry name" value="VWA_2"/>
    <property type="match status" value="1"/>
</dbReference>
<dbReference type="PANTHER" id="PTHR22550:SF14">
    <property type="entry name" value="VWFA DOMAIN-CONTAINING PROTEIN"/>
    <property type="match status" value="1"/>
</dbReference>
<evidence type="ECO:0000256" key="1">
    <source>
        <dbReference type="PROSITE-ProRule" id="PRU00339"/>
    </source>
</evidence>
<dbReference type="SMART" id="SM00028">
    <property type="entry name" value="TPR"/>
    <property type="match status" value="1"/>
</dbReference>
<protein>
    <submittedName>
        <fullName evidence="5">VWA domain-containing protein</fullName>
    </submittedName>
</protein>
<feature type="compositionally biased region" description="Basic and acidic residues" evidence="2">
    <location>
        <begin position="537"/>
        <end position="548"/>
    </location>
</feature>
<dbReference type="EMBL" id="JAHSPG010000018">
    <property type="protein sequence ID" value="MBV4360450.1"/>
    <property type="molecule type" value="Genomic_DNA"/>
</dbReference>
<keyword evidence="6" id="KW-1185">Reference proteome</keyword>
<dbReference type="PROSITE" id="PS50005">
    <property type="entry name" value="TPR"/>
    <property type="match status" value="1"/>
</dbReference>
<dbReference type="PANTHER" id="PTHR22550">
    <property type="entry name" value="SPORE GERMINATION PROTEIN"/>
    <property type="match status" value="1"/>
</dbReference>
<evidence type="ECO:0000256" key="2">
    <source>
        <dbReference type="SAM" id="MobiDB-lite"/>
    </source>
</evidence>
<name>A0A9E2W541_9BACT</name>
<accession>A0A9E2W541</accession>